<comment type="caution">
    <text evidence="1">The sequence shown here is derived from an EMBL/GenBank/DDBJ whole genome shotgun (WGS) entry which is preliminary data.</text>
</comment>
<dbReference type="Proteomes" id="UP001610444">
    <property type="component" value="Unassembled WGS sequence"/>
</dbReference>
<name>A0ABR4K8T3_9EURO</name>
<gene>
    <name evidence="1" type="ORF">BJX68DRAFT_238539</name>
</gene>
<reference evidence="1 2" key="1">
    <citation type="submission" date="2024-07" db="EMBL/GenBank/DDBJ databases">
        <title>Section-level genome sequencing and comparative genomics of Aspergillus sections Usti and Cavernicolus.</title>
        <authorList>
            <consortium name="Lawrence Berkeley National Laboratory"/>
            <person name="Nybo J.L."/>
            <person name="Vesth T.C."/>
            <person name="Theobald S."/>
            <person name="Frisvad J.C."/>
            <person name="Larsen T.O."/>
            <person name="Kjaerboelling I."/>
            <person name="Rothschild-Mancinelli K."/>
            <person name="Lyhne E.K."/>
            <person name="Kogle M.E."/>
            <person name="Barry K."/>
            <person name="Clum A."/>
            <person name="Na H."/>
            <person name="Ledsgaard L."/>
            <person name="Lin J."/>
            <person name="Lipzen A."/>
            <person name="Kuo A."/>
            <person name="Riley R."/>
            <person name="Mondo S."/>
            <person name="LaButti K."/>
            <person name="Haridas S."/>
            <person name="Pangalinan J."/>
            <person name="Salamov A.A."/>
            <person name="Simmons B.A."/>
            <person name="Magnuson J.K."/>
            <person name="Chen J."/>
            <person name="Drula E."/>
            <person name="Henrissat B."/>
            <person name="Wiebenga A."/>
            <person name="Lubbers R.J."/>
            <person name="Gomes A.C."/>
            <person name="Macurrencykelacurrency M.R."/>
            <person name="Stajich J."/>
            <person name="Grigoriev I.V."/>
            <person name="Mortensen U.H."/>
            <person name="De vries R.P."/>
            <person name="Baker S.E."/>
            <person name="Andersen M.R."/>
        </authorList>
    </citation>
    <scope>NUCLEOTIDE SEQUENCE [LARGE SCALE GENOMIC DNA]</scope>
    <source>
        <strain evidence="1 2">CBS 756.74</strain>
    </source>
</reference>
<dbReference type="EMBL" id="JBFXLR010000025">
    <property type="protein sequence ID" value="KAL2848706.1"/>
    <property type="molecule type" value="Genomic_DNA"/>
</dbReference>
<evidence type="ECO:0000313" key="1">
    <source>
        <dbReference type="EMBL" id="KAL2848706.1"/>
    </source>
</evidence>
<evidence type="ECO:0000313" key="2">
    <source>
        <dbReference type="Proteomes" id="UP001610444"/>
    </source>
</evidence>
<proteinExistence type="predicted"/>
<sequence length="113" mass="12293">MLSEMDLFIEGRFSGRSKVQYSSLADVQVLEETVDRKTVLVKTARAYSIIGSDEDSSTGGDSEPVVHTAGGHMIGLLLRGARGHNLSHFTHVLDLFADVIRATGATDIRLVDY</sequence>
<accession>A0ABR4K8T3</accession>
<dbReference type="GeneID" id="98155538"/>
<keyword evidence="2" id="KW-1185">Reference proteome</keyword>
<organism evidence="1 2">
    <name type="scientific">Aspergillus pseudodeflectus</name>
    <dbReference type="NCBI Taxonomy" id="176178"/>
    <lineage>
        <taxon>Eukaryota</taxon>
        <taxon>Fungi</taxon>
        <taxon>Dikarya</taxon>
        <taxon>Ascomycota</taxon>
        <taxon>Pezizomycotina</taxon>
        <taxon>Eurotiomycetes</taxon>
        <taxon>Eurotiomycetidae</taxon>
        <taxon>Eurotiales</taxon>
        <taxon>Aspergillaceae</taxon>
        <taxon>Aspergillus</taxon>
        <taxon>Aspergillus subgen. Nidulantes</taxon>
    </lineage>
</organism>
<dbReference type="RefSeq" id="XP_070898390.1">
    <property type="nucleotide sequence ID" value="XM_071040374.1"/>
</dbReference>
<protein>
    <submittedName>
        <fullName evidence="1">Uncharacterized protein</fullName>
    </submittedName>
</protein>